<keyword evidence="3" id="KW-1185">Reference proteome</keyword>
<feature type="transmembrane region" description="Helical" evidence="1">
    <location>
        <begin position="71"/>
        <end position="90"/>
    </location>
</feature>
<dbReference type="EMBL" id="JACIGK010000071">
    <property type="protein sequence ID" value="MBB4268257.1"/>
    <property type="molecule type" value="Genomic_DNA"/>
</dbReference>
<keyword evidence="1" id="KW-0812">Transmembrane</keyword>
<keyword evidence="1" id="KW-1133">Transmembrane helix</keyword>
<feature type="transmembrane region" description="Helical" evidence="1">
    <location>
        <begin position="96"/>
        <end position="114"/>
    </location>
</feature>
<keyword evidence="1" id="KW-0472">Membrane</keyword>
<proteinExistence type="predicted"/>
<evidence type="ECO:0000313" key="3">
    <source>
        <dbReference type="Proteomes" id="UP000554286"/>
    </source>
</evidence>
<accession>A0A7W6RH64</accession>
<dbReference type="Proteomes" id="UP000554286">
    <property type="component" value="Unassembled WGS sequence"/>
</dbReference>
<comment type="caution">
    <text evidence="2">The sequence shown here is derived from an EMBL/GenBank/DDBJ whole genome shotgun (WGS) entry which is preliminary data.</text>
</comment>
<dbReference type="AlphaFoldDB" id="A0A7W6RH64"/>
<name>A0A7W6RH64_9PROT</name>
<sequence>MERFLKVSSVLAEVSLVVLGFASLLLFGGAGALAYFCGWLAYQVTNALTPDRRAAFRAHQAARFGKGRMRVVFAILLVALLPIGLIQLFLLKSLPVLEPLYPVLLFLLGVVGGYQDLASEFLEKHLAKEDAGVTQGAPLPLTQS</sequence>
<evidence type="ECO:0000256" key="1">
    <source>
        <dbReference type="SAM" id="Phobius"/>
    </source>
</evidence>
<dbReference type="RefSeq" id="WP_184049095.1">
    <property type="nucleotide sequence ID" value="NZ_JACIGK010000071.1"/>
</dbReference>
<organism evidence="2 3">
    <name type="scientific">Roseospira visakhapatnamensis</name>
    <dbReference type="NCBI Taxonomy" id="390880"/>
    <lineage>
        <taxon>Bacteria</taxon>
        <taxon>Pseudomonadati</taxon>
        <taxon>Pseudomonadota</taxon>
        <taxon>Alphaproteobacteria</taxon>
        <taxon>Rhodospirillales</taxon>
        <taxon>Rhodospirillaceae</taxon>
        <taxon>Roseospira</taxon>
    </lineage>
</organism>
<gene>
    <name evidence="2" type="ORF">GGD89_003921</name>
</gene>
<evidence type="ECO:0000313" key="2">
    <source>
        <dbReference type="EMBL" id="MBB4268257.1"/>
    </source>
</evidence>
<protein>
    <submittedName>
        <fullName evidence="2">Uncharacterized protein</fullName>
    </submittedName>
</protein>
<reference evidence="2 3" key="1">
    <citation type="submission" date="2020-08" db="EMBL/GenBank/DDBJ databases">
        <title>Genome sequencing of Purple Non-Sulfur Bacteria from various extreme environments.</title>
        <authorList>
            <person name="Mayer M."/>
        </authorList>
    </citation>
    <scope>NUCLEOTIDE SEQUENCE [LARGE SCALE GENOMIC DNA]</scope>
    <source>
        <strain evidence="2 3">JA131</strain>
    </source>
</reference>
<feature type="transmembrane region" description="Helical" evidence="1">
    <location>
        <begin position="16"/>
        <end position="42"/>
    </location>
</feature>